<evidence type="ECO:0000259" key="7">
    <source>
        <dbReference type="Pfam" id="PF08240"/>
    </source>
</evidence>
<keyword evidence="9" id="KW-1185">Reference proteome</keyword>
<dbReference type="RefSeq" id="WP_190762997.1">
    <property type="nucleotide sequence ID" value="NZ_JACXLD010000002.1"/>
</dbReference>
<gene>
    <name evidence="8" type="ORF">IB286_04675</name>
</gene>
<dbReference type="Pfam" id="PF00107">
    <property type="entry name" value="ADH_zinc_N"/>
    <property type="match status" value="1"/>
</dbReference>
<dbReference type="GO" id="GO:0008270">
    <property type="term" value="F:zinc ion binding"/>
    <property type="evidence" value="ECO:0007669"/>
    <property type="project" value="InterPro"/>
</dbReference>
<dbReference type="EMBL" id="JACXLD010000002">
    <property type="protein sequence ID" value="MBD2858295.1"/>
    <property type="molecule type" value="Genomic_DNA"/>
</dbReference>
<dbReference type="InterPro" id="IPR002328">
    <property type="entry name" value="ADH_Zn_CS"/>
</dbReference>
<accession>A0A927C2I6</accession>
<evidence type="ECO:0000313" key="8">
    <source>
        <dbReference type="EMBL" id="MBD2858295.1"/>
    </source>
</evidence>
<dbReference type="InterPro" id="IPR036291">
    <property type="entry name" value="NAD(P)-bd_dom_sf"/>
</dbReference>
<evidence type="ECO:0000256" key="1">
    <source>
        <dbReference type="ARBA" id="ARBA00001947"/>
    </source>
</evidence>
<dbReference type="SUPFAM" id="SSF51735">
    <property type="entry name" value="NAD(P)-binding Rossmann-fold domains"/>
    <property type="match status" value="1"/>
</dbReference>
<comment type="caution">
    <text evidence="8">The sequence shown here is derived from an EMBL/GenBank/DDBJ whole genome shotgun (WGS) entry which is preliminary data.</text>
</comment>
<dbReference type="InterPro" id="IPR011032">
    <property type="entry name" value="GroES-like_sf"/>
</dbReference>
<feature type="domain" description="Alcohol dehydrogenase-like N-terminal" evidence="7">
    <location>
        <begin position="28"/>
        <end position="146"/>
    </location>
</feature>
<dbReference type="FunFam" id="3.40.50.720:FF:000022">
    <property type="entry name" value="Cinnamyl alcohol dehydrogenase"/>
    <property type="match status" value="1"/>
</dbReference>
<proteinExistence type="inferred from homology"/>
<dbReference type="InterPro" id="IPR047109">
    <property type="entry name" value="CAD-like"/>
</dbReference>
<evidence type="ECO:0000256" key="4">
    <source>
        <dbReference type="ARBA" id="ARBA00023002"/>
    </source>
</evidence>
<comment type="cofactor">
    <cofactor evidence="1 5">
        <name>Zn(2+)</name>
        <dbReference type="ChEBI" id="CHEBI:29105"/>
    </cofactor>
</comment>
<dbReference type="CDD" id="cd05283">
    <property type="entry name" value="CAD1"/>
    <property type="match status" value="1"/>
</dbReference>
<reference evidence="8" key="1">
    <citation type="submission" date="2020-09" db="EMBL/GenBank/DDBJ databases">
        <authorList>
            <person name="Yoon J.-W."/>
        </authorList>
    </citation>
    <scope>NUCLEOTIDE SEQUENCE</scope>
    <source>
        <strain evidence="8">KMU-158</strain>
    </source>
</reference>
<dbReference type="InterPro" id="IPR013149">
    <property type="entry name" value="ADH-like_C"/>
</dbReference>
<evidence type="ECO:0000313" key="9">
    <source>
        <dbReference type="Proteomes" id="UP000610558"/>
    </source>
</evidence>
<dbReference type="PROSITE" id="PS00065">
    <property type="entry name" value="D_2_HYDROXYACID_DH_1"/>
    <property type="match status" value="1"/>
</dbReference>
<dbReference type="PANTHER" id="PTHR42683">
    <property type="entry name" value="ALDEHYDE REDUCTASE"/>
    <property type="match status" value="1"/>
</dbReference>
<comment type="similarity">
    <text evidence="5">Belongs to the zinc-containing alcohol dehydrogenase family.</text>
</comment>
<keyword evidence="2 5" id="KW-0479">Metal-binding</keyword>
<keyword evidence="4" id="KW-0560">Oxidoreductase</keyword>
<dbReference type="AlphaFoldDB" id="A0A927C2I6"/>
<dbReference type="Gene3D" id="3.40.50.720">
    <property type="entry name" value="NAD(P)-binding Rossmann-like Domain"/>
    <property type="match status" value="1"/>
</dbReference>
<dbReference type="InterPro" id="IPR013154">
    <property type="entry name" value="ADH-like_N"/>
</dbReference>
<sequence>MLSAKGYAAQTPEDALAPYDFQRRQMDDEDIQLEVLYCGVCHSDIHSARNDWGRTRYPLVPGHEIIGRVVAVGSKVSKFEVGDLAGVGCMVDSCRHCAACHDGDEHYCVSGPTMTYGAPDRKVPELLTYGGYSNNYVVAEPYALKVSPKADLAATAPLLCAGITTWSPLRFWKVGPGMKVGIVGLGGLGHMGLKFANAFGADVTLFTTSANKAEDAKRLGAHQVVVSNDKAAMQANMGSFDFILDTVSAQHDINVYLRQLRRDGTLCLVGLPDQPLALSSFATAARKVVTGSMFGGIRETQEMLDYCAEHGIGADIEMIKMAEINEAFERVLKSDVKYRFVIDMASL</sequence>
<dbReference type="SUPFAM" id="SSF50129">
    <property type="entry name" value="GroES-like"/>
    <property type="match status" value="1"/>
</dbReference>
<dbReference type="Proteomes" id="UP000610558">
    <property type="component" value="Unassembled WGS sequence"/>
</dbReference>
<keyword evidence="3 5" id="KW-0862">Zinc</keyword>
<dbReference type="PROSITE" id="PS00059">
    <property type="entry name" value="ADH_ZINC"/>
    <property type="match status" value="1"/>
</dbReference>
<dbReference type="Pfam" id="PF08240">
    <property type="entry name" value="ADH_N"/>
    <property type="match status" value="1"/>
</dbReference>
<organism evidence="8 9">
    <name type="scientific">Spongiibacter pelagi</name>
    <dbReference type="NCBI Taxonomy" id="2760804"/>
    <lineage>
        <taxon>Bacteria</taxon>
        <taxon>Pseudomonadati</taxon>
        <taxon>Pseudomonadota</taxon>
        <taxon>Gammaproteobacteria</taxon>
        <taxon>Cellvibrionales</taxon>
        <taxon>Spongiibacteraceae</taxon>
        <taxon>Spongiibacter</taxon>
    </lineage>
</organism>
<evidence type="ECO:0000256" key="2">
    <source>
        <dbReference type="ARBA" id="ARBA00022723"/>
    </source>
</evidence>
<evidence type="ECO:0000259" key="6">
    <source>
        <dbReference type="Pfam" id="PF00107"/>
    </source>
</evidence>
<protein>
    <submittedName>
        <fullName evidence="8">NAD(P)-dependent alcohol dehydrogenase</fullName>
    </submittedName>
</protein>
<name>A0A927C2I6_9GAMM</name>
<dbReference type="GO" id="GO:0008106">
    <property type="term" value="F:alcohol dehydrogenase (NADP+) activity"/>
    <property type="evidence" value="ECO:0007669"/>
    <property type="project" value="UniProtKB-ARBA"/>
</dbReference>
<dbReference type="Gene3D" id="3.90.180.10">
    <property type="entry name" value="Medium-chain alcohol dehydrogenases, catalytic domain"/>
    <property type="match status" value="1"/>
</dbReference>
<dbReference type="InterPro" id="IPR029752">
    <property type="entry name" value="D-isomer_DH_CS1"/>
</dbReference>
<evidence type="ECO:0000256" key="5">
    <source>
        <dbReference type="RuleBase" id="RU361277"/>
    </source>
</evidence>
<evidence type="ECO:0000256" key="3">
    <source>
        <dbReference type="ARBA" id="ARBA00022833"/>
    </source>
</evidence>
<feature type="domain" description="Alcohol dehydrogenase-like C-terminal" evidence="6">
    <location>
        <begin position="187"/>
        <end position="307"/>
    </location>
</feature>